<gene>
    <name evidence="3" type="ORF">HYPSUDRAFT_868696</name>
</gene>
<feature type="transmembrane region" description="Helical" evidence="1">
    <location>
        <begin position="6"/>
        <end position="26"/>
    </location>
</feature>
<reference evidence="4" key="1">
    <citation type="submission" date="2014-04" db="EMBL/GenBank/DDBJ databases">
        <title>Evolutionary Origins and Diversification of the Mycorrhizal Mutualists.</title>
        <authorList>
            <consortium name="DOE Joint Genome Institute"/>
            <consortium name="Mycorrhizal Genomics Consortium"/>
            <person name="Kohler A."/>
            <person name="Kuo A."/>
            <person name="Nagy L.G."/>
            <person name="Floudas D."/>
            <person name="Copeland A."/>
            <person name="Barry K.W."/>
            <person name="Cichocki N."/>
            <person name="Veneault-Fourrey C."/>
            <person name="LaButti K."/>
            <person name="Lindquist E.A."/>
            <person name="Lipzen A."/>
            <person name="Lundell T."/>
            <person name="Morin E."/>
            <person name="Murat C."/>
            <person name="Riley R."/>
            <person name="Ohm R."/>
            <person name="Sun H."/>
            <person name="Tunlid A."/>
            <person name="Henrissat B."/>
            <person name="Grigoriev I.V."/>
            <person name="Hibbett D.S."/>
            <person name="Martin F."/>
        </authorList>
    </citation>
    <scope>NUCLEOTIDE SEQUENCE [LARGE SCALE GENOMIC DNA]</scope>
    <source>
        <strain evidence="4">FD-334 SS-4</strain>
    </source>
</reference>
<evidence type="ECO:0000313" key="4">
    <source>
        <dbReference type="Proteomes" id="UP000054270"/>
    </source>
</evidence>
<evidence type="ECO:0000256" key="1">
    <source>
        <dbReference type="SAM" id="Phobius"/>
    </source>
</evidence>
<keyword evidence="1" id="KW-0472">Membrane</keyword>
<dbReference type="InterPro" id="IPR045339">
    <property type="entry name" value="DUF6534"/>
</dbReference>
<accession>A0A0D2MUQ7</accession>
<proteinExistence type="predicted"/>
<dbReference type="STRING" id="945553.A0A0D2MUQ7"/>
<feature type="domain" description="DUF6534" evidence="2">
    <location>
        <begin position="158"/>
        <end position="243"/>
    </location>
</feature>
<dbReference type="OMA" id="QNTHNIL"/>
<sequence>MHNKLLGVMVNWILFGILSMQFYLYYIAFPKDHRALKFIVCAQLLLETAQTGMFTHDIIQHFTLGYTDPAGLNEVGTLWLSITLVIGLIAFINQGFYCYRIGVLTKSKYAVVLISMLSLAQLAAAIAITVQEQPVKMLTTLLSQNTTLTAIGIWGGCSLACNIVIAVIMTYHLKTRDTGFQNTHNILIRLIILSIETGCVTALSTGIPLVLVYLPGPPPYYTAAGALVSKTYSNSMMAILNSRINPVSNAPGSPLWNELVKPIGSIVGGTQGIVFCRDIEAEFSSSGTTSTAP</sequence>
<dbReference type="Proteomes" id="UP000054270">
    <property type="component" value="Unassembled WGS sequence"/>
</dbReference>
<dbReference type="AlphaFoldDB" id="A0A0D2MUQ7"/>
<keyword evidence="4" id="KW-1185">Reference proteome</keyword>
<protein>
    <recommendedName>
        <fullName evidence="2">DUF6534 domain-containing protein</fullName>
    </recommendedName>
</protein>
<dbReference type="PANTHER" id="PTHR40465">
    <property type="entry name" value="CHROMOSOME 1, WHOLE GENOME SHOTGUN SEQUENCE"/>
    <property type="match status" value="1"/>
</dbReference>
<feature type="transmembrane region" description="Helical" evidence="1">
    <location>
        <begin position="109"/>
        <end position="131"/>
    </location>
</feature>
<keyword evidence="1" id="KW-0812">Transmembrane</keyword>
<dbReference type="OrthoDB" id="2953893at2759"/>
<evidence type="ECO:0000313" key="3">
    <source>
        <dbReference type="EMBL" id="KJA27688.1"/>
    </source>
</evidence>
<organism evidence="3 4">
    <name type="scientific">Hypholoma sublateritium (strain FD-334 SS-4)</name>
    <dbReference type="NCBI Taxonomy" id="945553"/>
    <lineage>
        <taxon>Eukaryota</taxon>
        <taxon>Fungi</taxon>
        <taxon>Dikarya</taxon>
        <taxon>Basidiomycota</taxon>
        <taxon>Agaricomycotina</taxon>
        <taxon>Agaricomycetes</taxon>
        <taxon>Agaricomycetidae</taxon>
        <taxon>Agaricales</taxon>
        <taxon>Agaricineae</taxon>
        <taxon>Strophariaceae</taxon>
        <taxon>Hypholoma</taxon>
    </lineage>
</organism>
<evidence type="ECO:0000259" key="2">
    <source>
        <dbReference type="Pfam" id="PF20152"/>
    </source>
</evidence>
<dbReference type="EMBL" id="KN817523">
    <property type="protein sequence ID" value="KJA27688.1"/>
    <property type="molecule type" value="Genomic_DNA"/>
</dbReference>
<feature type="transmembrane region" description="Helical" evidence="1">
    <location>
        <begin position="186"/>
        <end position="214"/>
    </location>
</feature>
<feature type="transmembrane region" description="Helical" evidence="1">
    <location>
        <begin position="151"/>
        <end position="174"/>
    </location>
</feature>
<name>A0A0D2MUQ7_HYPSF</name>
<dbReference type="PANTHER" id="PTHR40465:SF1">
    <property type="entry name" value="DUF6534 DOMAIN-CONTAINING PROTEIN"/>
    <property type="match status" value="1"/>
</dbReference>
<feature type="transmembrane region" description="Helical" evidence="1">
    <location>
        <begin position="76"/>
        <end position="97"/>
    </location>
</feature>
<keyword evidence="1" id="KW-1133">Transmembrane helix</keyword>
<dbReference type="Pfam" id="PF20152">
    <property type="entry name" value="DUF6534"/>
    <property type="match status" value="1"/>
</dbReference>